<feature type="compositionally biased region" description="Polar residues" evidence="5">
    <location>
        <begin position="365"/>
        <end position="375"/>
    </location>
</feature>
<evidence type="ECO:0000256" key="2">
    <source>
        <dbReference type="ARBA" id="ARBA00022525"/>
    </source>
</evidence>
<dbReference type="InterPro" id="IPR059100">
    <property type="entry name" value="TSP3_bac"/>
</dbReference>
<protein>
    <submittedName>
        <fullName evidence="8">Helix-turn-helix domain-containing protein</fullName>
    </submittedName>
</protein>
<keyword evidence="6" id="KW-1133">Transmembrane helix</keyword>
<keyword evidence="9" id="KW-1185">Reference proteome</keyword>
<dbReference type="InterPro" id="IPR028974">
    <property type="entry name" value="TSP_type-3_rpt"/>
</dbReference>
<evidence type="ECO:0000256" key="5">
    <source>
        <dbReference type="SAM" id="MobiDB-lite"/>
    </source>
</evidence>
<feature type="compositionally biased region" description="Acidic residues" evidence="5">
    <location>
        <begin position="376"/>
        <end position="385"/>
    </location>
</feature>
<name>A0ABU2FG48_9EURY</name>
<dbReference type="InterPro" id="IPR036390">
    <property type="entry name" value="WH_DNA-bd_sf"/>
</dbReference>
<feature type="region of interest" description="Disordered" evidence="5">
    <location>
        <begin position="168"/>
        <end position="387"/>
    </location>
</feature>
<sequence length="564" mass="58152">MTGSNVTRLVVVGLVVVAAMGLISGVAGAAESGEHRPNETSGAITGEQLTHAVDSAANRTSVWGFTEAGQPIETYRLSVRTETTAPNAELCLTQNGTTTCQPVGNGTAVTFPVAGNTSTSPFAVTLSLRQQRSGAVLDTETLTVRQLSRSGDLDGDGLQNAAELAVGGNVSVPDTDGDGLADGPEVHQYNTSVRRADTDGDGLNDTAEITEYGTSPVAADTDGDGLSDATEVRLGYNTTAPDTDDDGLRDGAELAAGTDPATADTDGDGLSDGRERKLGTDPTAADTDGDGLSDGRERELGTDPTTADTDGDGVSDSQERALGTDPTTADTDGDGLSDGRERELGTDPQTVDSDGDGLSDGREAQQLNTDPTATDSDSDFLDDGLEAGLGTNPTTPLTATWLVGLVLGVVIGVLASVAAIQRGLVIAVVDRLRAWRYAAVQSLWPSTDGARDRSAESVSQRTPAARPDPSATAESDPLTDSEVVTRMLEAEAGRMRQSEIVEATDWSKSKVSRLLSQMADADEVVKLRVGRENLICLDGAQPAAFAADRVRDGVPDGPPGAAHN</sequence>
<dbReference type="InterPro" id="IPR055767">
    <property type="entry name" value="DUF7343"/>
</dbReference>
<keyword evidence="6" id="KW-0812">Transmembrane</keyword>
<evidence type="ECO:0000256" key="6">
    <source>
        <dbReference type="SAM" id="Phobius"/>
    </source>
</evidence>
<dbReference type="InterPro" id="IPR053180">
    <property type="entry name" value="Ca-binding_acidic-repeat"/>
</dbReference>
<comment type="subcellular location">
    <subcellularLocation>
        <location evidence="1">Secreted</location>
    </subcellularLocation>
</comment>
<dbReference type="SUPFAM" id="SSF46785">
    <property type="entry name" value="Winged helix' DNA-binding domain"/>
    <property type="match status" value="1"/>
</dbReference>
<gene>
    <name evidence="8" type="ORF">NDI56_17715</name>
</gene>
<keyword evidence="3" id="KW-0732">Signal</keyword>
<keyword evidence="2" id="KW-0964">Secreted</keyword>
<organism evidence="8 9">
    <name type="scientific">Haloarcula saliterrae</name>
    <dbReference type="NCBI Taxonomy" id="2950534"/>
    <lineage>
        <taxon>Archaea</taxon>
        <taxon>Methanobacteriati</taxon>
        <taxon>Methanobacteriota</taxon>
        <taxon>Stenosarchaea group</taxon>
        <taxon>Halobacteria</taxon>
        <taxon>Halobacteriales</taxon>
        <taxon>Haloarculaceae</taxon>
        <taxon>Haloarcula</taxon>
    </lineage>
</organism>
<dbReference type="Gene3D" id="4.10.1080.10">
    <property type="entry name" value="TSP type-3 repeat"/>
    <property type="match status" value="2"/>
</dbReference>
<dbReference type="PANTHER" id="PTHR37467">
    <property type="entry name" value="EXPORTED CALCIUM-BINDING GLYCOPROTEIN-RELATED"/>
    <property type="match status" value="1"/>
</dbReference>
<evidence type="ECO:0000313" key="8">
    <source>
        <dbReference type="EMBL" id="MDS0261240.1"/>
    </source>
</evidence>
<dbReference type="PANTHER" id="PTHR37467:SF1">
    <property type="entry name" value="EXPORTED CALCIUM-BINDING GLYCOPROTEIN"/>
    <property type="match status" value="1"/>
</dbReference>
<evidence type="ECO:0000256" key="1">
    <source>
        <dbReference type="ARBA" id="ARBA00004613"/>
    </source>
</evidence>
<proteinExistence type="predicted"/>
<keyword evidence="6" id="KW-0472">Membrane</keyword>
<accession>A0ABU2FG48</accession>
<evidence type="ECO:0000256" key="3">
    <source>
        <dbReference type="ARBA" id="ARBA00022729"/>
    </source>
</evidence>
<dbReference type="EMBL" id="JAMQON010000005">
    <property type="protein sequence ID" value="MDS0261240.1"/>
    <property type="molecule type" value="Genomic_DNA"/>
</dbReference>
<dbReference type="Proteomes" id="UP001259659">
    <property type="component" value="Unassembled WGS sequence"/>
</dbReference>
<feature type="compositionally biased region" description="Low complexity" evidence="5">
    <location>
        <begin position="255"/>
        <end position="264"/>
    </location>
</feature>
<evidence type="ECO:0000259" key="7">
    <source>
        <dbReference type="Pfam" id="PF24034"/>
    </source>
</evidence>
<dbReference type="Pfam" id="PF18884">
    <property type="entry name" value="TSP3_bac"/>
    <property type="match status" value="10"/>
</dbReference>
<dbReference type="Pfam" id="PF24034">
    <property type="entry name" value="DUF7343"/>
    <property type="match status" value="1"/>
</dbReference>
<feature type="transmembrane region" description="Helical" evidence="6">
    <location>
        <begin position="401"/>
        <end position="429"/>
    </location>
</feature>
<evidence type="ECO:0000256" key="4">
    <source>
        <dbReference type="ARBA" id="ARBA00022837"/>
    </source>
</evidence>
<reference evidence="8 9" key="1">
    <citation type="submission" date="2022-06" db="EMBL/GenBank/DDBJ databases">
        <title>Haloarcula sp. a new haloarchaeum isolate from saline soil.</title>
        <authorList>
            <person name="Strakova D."/>
            <person name="Galisteo C."/>
            <person name="Sanchez-Porro C."/>
            <person name="Ventosa A."/>
        </authorList>
    </citation>
    <scope>NUCLEOTIDE SEQUENCE [LARGE SCALE GENOMIC DNA]</scope>
    <source>
        <strain evidence="8 9">S1CR25-12</strain>
    </source>
</reference>
<evidence type="ECO:0000313" key="9">
    <source>
        <dbReference type="Proteomes" id="UP001259659"/>
    </source>
</evidence>
<feature type="domain" description="DUF7343" evidence="7">
    <location>
        <begin position="478"/>
        <end position="537"/>
    </location>
</feature>
<comment type="caution">
    <text evidence="8">The sequence shown here is derived from an EMBL/GenBank/DDBJ whole genome shotgun (WGS) entry which is preliminary data.</text>
</comment>
<feature type="region of interest" description="Disordered" evidence="5">
    <location>
        <begin position="446"/>
        <end position="479"/>
    </location>
</feature>
<keyword evidence="4" id="KW-0106">Calcium</keyword>